<dbReference type="Proteomes" id="UP001241377">
    <property type="component" value="Unassembled WGS sequence"/>
</dbReference>
<proteinExistence type="predicted"/>
<protein>
    <submittedName>
        <fullName evidence="1">Uncharacterized protein</fullName>
    </submittedName>
</protein>
<name>A0ACC2V5Z6_9TREE</name>
<reference evidence="1" key="1">
    <citation type="submission" date="2023-04" db="EMBL/GenBank/DDBJ databases">
        <title>Draft Genome sequencing of Naganishia species isolated from polar environments using Oxford Nanopore Technology.</title>
        <authorList>
            <person name="Leo P."/>
            <person name="Venkateswaran K."/>
        </authorList>
    </citation>
    <scope>NUCLEOTIDE SEQUENCE</scope>
    <source>
        <strain evidence="1">MNA-CCFEE 5261</strain>
    </source>
</reference>
<sequence>MSYLGMQYQANRLATFENGVREGKNKKRQYWTYELPDRHHLAEFGFYFTPTKVYNDQITCFCCKKKEKNIEGVENIAEYHLKNNPKCAFAHIIMAQYNHSIEGSDAFWQSDQAEVLREPFSRSAVALRRRTFGKYWRFDNGAPVSATSQALAKAGFFYCPVDQGDDRTQCVYCKFCLEGWSEEDDPLEEHRKYQSDCYLLHCALKLPVKQTTKPMRRHLREGSASLSEGEGMSNATTDGEFSDANFTLADNQLKVDQALKIQATDEASAVCNLSALEEPEEEVEPRRKSRRLHKNTVPDTSQEEGHLSLLLSDTETKLESRVYGSKRKRRRATPSLSERNGVVHDSLESDKDLLFSNKLGPAEEQSSINLSSQQSTDANKVPESSSDEIYVSESTRNVETSASFAATESGETDSPISEDSSFEPSTKRRKSAKKPAKKDVSKLNSTTSKPQSQKTKAKDPFETSFDETRFNDVLKSPKKASKIKLRSRLSQQPELDIERNLGDYDDNHLNSIEHEVGHIFNGSAVKVEKRDPKKMVEASKEKQKRNVNLDSSLHDISGGIFDLEKSSDENKKRQLEYNLVIKDESLKFKDATSQEHMDRDHKTMDFNTDENNDKLFRVASPNNASEATEPKEAEEIPPKSTSRYYTSLFSDSSSEASFRENTAPRKVDSPLHQHESDPKDKSEHKPASKPASKPDAKPDPESGHMPDPMPDPKSDRNTENTSKDSDEKSAHTSDKFDPSTKDAPSNAIGEISKVHAESPISPSVSNDGHESSKSASEESKLTAPNDHSSATSKNASSALINAEIQEKNRTSTAAPTSVNHSLVRLPVEMPNKERYRSSPILESSVQNLRKLPAKSPHVNSSQIDIRKSILPELSSKADFAAEPSPTHISTNKEPGGKPAESPDHRNQKSETLLEQIDRFSASFSNVLEASTPQKKVAAGLQSWVSRPLSQLLEVIDKLEGASEYLTNIVSSEYDLHNDFDGRLTSFISSMPEEEEDMTIQEWVKHNASMCRKVAKETCISLIETYREEFNRALRILESLPTSDSPE</sequence>
<dbReference type="EMBL" id="JASBWR010000111">
    <property type="protein sequence ID" value="KAJ9094535.1"/>
    <property type="molecule type" value="Genomic_DNA"/>
</dbReference>
<comment type="caution">
    <text evidence="1">The sequence shown here is derived from an EMBL/GenBank/DDBJ whole genome shotgun (WGS) entry which is preliminary data.</text>
</comment>
<evidence type="ECO:0000313" key="2">
    <source>
        <dbReference type="Proteomes" id="UP001241377"/>
    </source>
</evidence>
<keyword evidence="2" id="KW-1185">Reference proteome</keyword>
<gene>
    <name evidence="1" type="ORF">QFC19_007946</name>
</gene>
<accession>A0ACC2V5Z6</accession>
<evidence type="ECO:0000313" key="1">
    <source>
        <dbReference type="EMBL" id="KAJ9094535.1"/>
    </source>
</evidence>
<organism evidence="1 2">
    <name type="scientific">Naganishia cerealis</name>
    <dbReference type="NCBI Taxonomy" id="610337"/>
    <lineage>
        <taxon>Eukaryota</taxon>
        <taxon>Fungi</taxon>
        <taxon>Dikarya</taxon>
        <taxon>Basidiomycota</taxon>
        <taxon>Agaricomycotina</taxon>
        <taxon>Tremellomycetes</taxon>
        <taxon>Filobasidiales</taxon>
        <taxon>Filobasidiaceae</taxon>
        <taxon>Naganishia</taxon>
    </lineage>
</organism>